<dbReference type="EMBL" id="FOWC01000004">
    <property type="protein sequence ID" value="SFP08813.1"/>
    <property type="molecule type" value="Genomic_DNA"/>
</dbReference>
<gene>
    <name evidence="1" type="ORF">SAMN05421854_10444</name>
</gene>
<dbReference type="STRING" id="112413.SAMN05421854_10444"/>
<name>A0A1I5MH21_9PSEU</name>
<sequence length="83" mass="9542">MSAPIIITEGQIWERYLDHNRTVRMVVNEYVGGDKWEVLFLSGRSKGRCETLSESGIRLCYSLGKPAHSVRKNKPLPKVRVQR</sequence>
<dbReference type="RefSeq" id="WP_093573902.1">
    <property type="nucleotide sequence ID" value="NZ_FOWC01000004.1"/>
</dbReference>
<protein>
    <submittedName>
        <fullName evidence="1">Uncharacterized protein</fullName>
    </submittedName>
</protein>
<reference evidence="1 2" key="1">
    <citation type="submission" date="2016-10" db="EMBL/GenBank/DDBJ databases">
        <authorList>
            <person name="de Groot N.N."/>
        </authorList>
    </citation>
    <scope>NUCLEOTIDE SEQUENCE [LARGE SCALE GENOMIC DNA]</scope>
    <source>
        <strain evidence="1 2">DSM 44637</strain>
    </source>
</reference>
<proteinExistence type="predicted"/>
<dbReference type="Proteomes" id="UP000199137">
    <property type="component" value="Unassembled WGS sequence"/>
</dbReference>
<dbReference type="AlphaFoldDB" id="A0A1I5MH21"/>
<evidence type="ECO:0000313" key="1">
    <source>
        <dbReference type="EMBL" id="SFP08813.1"/>
    </source>
</evidence>
<evidence type="ECO:0000313" key="2">
    <source>
        <dbReference type="Proteomes" id="UP000199137"/>
    </source>
</evidence>
<accession>A0A1I5MH21</accession>
<organism evidence="1 2">
    <name type="scientific">Amycolatopsis rubida</name>
    <dbReference type="NCBI Taxonomy" id="112413"/>
    <lineage>
        <taxon>Bacteria</taxon>
        <taxon>Bacillati</taxon>
        <taxon>Actinomycetota</taxon>
        <taxon>Actinomycetes</taxon>
        <taxon>Pseudonocardiales</taxon>
        <taxon>Pseudonocardiaceae</taxon>
        <taxon>Amycolatopsis</taxon>
    </lineage>
</organism>